<gene>
    <name evidence="1" type="ORF">V6N11_001631</name>
</gene>
<dbReference type="EMBL" id="JBBPBN010000130">
    <property type="protein sequence ID" value="KAK8976488.1"/>
    <property type="molecule type" value="Genomic_DNA"/>
</dbReference>
<name>A0ABR2NK97_9ROSI</name>
<evidence type="ECO:0000313" key="1">
    <source>
        <dbReference type="EMBL" id="KAK8976488.1"/>
    </source>
</evidence>
<protein>
    <submittedName>
        <fullName evidence="1">Uncharacterized protein</fullName>
    </submittedName>
</protein>
<sequence length="213" mass="20858">MAELAGVGAGDRIGTSAGATTLGGVGPMGWRGSLSYCQSKTSFSLSDEKLTPSVLPALADGLAWNGLGGGGELPAGGGDGGVLGAEPKGESGVASLLTGMAAGVMVGMVVAVWLDTGTTGGEAAGVGCASAGADGHASSGSATGPCFSVVYLSPGLVGTAALLQSAEIRQGKAKIPLSFLHAAASSWAKILPTLMRYPVMMVWISTSRVWSTV</sequence>
<evidence type="ECO:0000313" key="2">
    <source>
        <dbReference type="Proteomes" id="UP001396334"/>
    </source>
</evidence>
<dbReference type="Proteomes" id="UP001396334">
    <property type="component" value="Unassembled WGS sequence"/>
</dbReference>
<comment type="caution">
    <text evidence="1">The sequence shown here is derived from an EMBL/GenBank/DDBJ whole genome shotgun (WGS) entry which is preliminary data.</text>
</comment>
<proteinExistence type="predicted"/>
<accession>A0ABR2NK97</accession>
<organism evidence="1 2">
    <name type="scientific">Hibiscus sabdariffa</name>
    <name type="common">roselle</name>
    <dbReference type="NCBI Taxonomy" id="183260"/>
    <lineage>
        <taxon>Eukaryota</taxon>
        <taxon>Viridiplantae</taxon>
        <taxon>Streptophyta</taxon>
        <taxon>Embryophyta</taxon>
        <taxon>Tracheophyta</taxon>
        <taxon>Spermatophyta</taxon>
        <taxon>Magnoliopsida</taxon>
        <taxon>eudicotyledons</taxon>
        <taxon>Gunneridae</taxon>
        <taxon>Pentapetalae</taxon>
        <taxon>rosids</taxon>
        <taxon>malvids</taxon>
        <taxon>Malvales</taxon>
        <taxon>Malvaceae</taxon>
        <taxon>Malvoideae</taxon>
        <taxon>Hibiscus</taxon>
    </lineage>
</organism>
<keyword evidence="2" id="KW-1185">Reference proteome</keyword>
<reference evidence="1 2" key="1">
    <citation type="journal article" date="2024" name="G3 (Bethesda)">
        <title>Genome assembly of Hibiscus sabdariffa L. provides insights into metabolisms of medicinal natural products.</title>
        <authorList>
            <person name="Kim T."/>
        </authorList>
    </citation>
    <scope>NUCLEOTIDE SEQUENCE [LARGE SCALE GENOMIC DNA]</scope>
    <source>
        <strain evidence="1">TK-2024</strain>
        <tissue evidence="1">Old leaves</tissue>
    </source>
</reference>